<reference evidence="3" key="1">
    <citation type="submission" date="2020-05" db="EMBL/GenBank/DDBJ databases">
        <title>Mycena genomes resolve the evolution of fungal bioluminescence.</title>
        <authorList>
            <person name="Tsai I.J."/>
        </authorList>
    </citation>
    <scope>NUCLEOTIDE SEQUENCE</scope>
    <source>
        <strain evidence="3">CCC161011</strain>
    </source>
</reference>
<evidence type="ECO:0000313" key="3">
    <source>
        <dbReference type="EMBL" id="KAF7344011.1"/>
    </source>
</evidence>
<keyword evidence="4" id="KW-1185">Reference proteome</keyword>
<feature type="transmembrane region" description="Helical" evidence="2">
    <location>
        <begin position="112"/>
        <end position="129"/>
    </location>
</feature>
<proteinExistence type="predicted"/>
<sequence length="316" mass="35863">MSNFNGAAGAGLVFLILYFAVFLWLLFAYLTHRIKWRSRWSALFFHVMGFRNKSSVNWFIAYLVLGAEGYFTLVLCTFRFVISWHQHNIPSGVSWLEPRRGAGPKLDRRARTRRMLTFLFLGPFALLLYRDNIMASFHLVLILANTAIVIGGSYLANANILDSNSADTQRRLRISRISRTTGQSVFLACNTALLVILLITVRNDRRVAVRKGGVHPTLMLLLLAWIPLIIRGVFGVIQSADFELSYYNVNNYTLDGFTSHYTLVEYLMGVTTEWLACVLLSCTYFTSKNDPPKPPITPAGETAELRERDHVTSHTE</sequence>
<feature type="compositionally biased region" description="Basic and acidic residues" evidence="1">
    <location>
        <begin position="303"/>
        <end position="316"/>
    </location>
</feature>
<dbReference type="PANTHER" id="PTHR42109">
    <property type="entry name" value="UNPLACED GENOMIC SCAFFOLD UM_SCAF_CONTIG_1.265, WHOLE GENOME SHOTGUN SEQUENCE"/>
    <property type="match status" value="1"/>
</dbReference>
<feature type="transmembrane region" description="Helical" evidence="2">
    <location>
        <begin position="136"/>
        <end position="161"/>
    </location>
</feature>
<gene>
    <name evidence="3" type="ORF">MVEN_01690500</name>
</gene>
<dbReference type="EMBL" id="JACAZI010000015">
    <property type="protein sequence ID" value="KAF7344011.1"/>
    <property type="molecule type" value="Genomic_DNA"/>
</dbReference>
<keyword evidence="2" id="KW-0812">Transmembrane</keyword>
<feature type="transmembrane region" description="Helical" evidence="2">
    <location>
        <begin position="6"/>
        <end position="30"/>
    </location>
</feature>
<feature type="transmembrane region" description="Helical" evidence="2">
    <location>
        <begin position="58"/>
        <end position="82"/>
    </location>
</feature>
<dbReference type="AlphaFoldDB" id="A0A8H6XP43"/>
<feature type="transmembrane region" description="Helical" evidence="2">
    <location>
        <begin position="213"/>
        <end position="237"/>
    </location>
</feature>
<accession>A0A8H6XP43</accession>
<evidence type="ECO:0000256" key="2">
    <source>
        <dbReference type="SAM" id="Phobius"/>
    </source>
</evidence>
<evidence type="ECO:0000313" key="4">
    <source>
        <dbReference type="Proteomes" id="UP000620124"/>
    </source>
</evidence>
<dbReference type="OrthoDB" id="2560628at2759"/>
<comment type="caution">
    <text evidence="3">The sequence shown here is derived from an EMBL/GenBank/DDBJ whole genome shotgun (WGS) entry which is preliminary data.</text>
</comment>
<feature type="region of interest" description="Disordered" evidence="1">
    <location>
        <begin position="291"/>
        <end position="316"/>
    </location>
</feature>
<evidence type="ECO:0000256" key="1">
    <source>
        <dbReference type="SAM" id="MobiDB-lite"/>
    </source>
</evidence>
<protein>
    <submittedName>
        <fullName evidence="3">Uncharacterized protein</fullName>
    </submittedName>
</protein>
<name>A0A8H6XP43_9AGAR</name>
<organism evidence="3 4">
    <name type="scientific">Mycena venus</name>
    <dbReference type="NCBI Taxonomy" id="2733690"/>
    <lineage>
        <taxon>Eukaryota</taxon>
        <taxon>Fungi</taxon>
        <taxon>Dikarya</taxon>
        <taxon>Basidiomycota</taxon>
        <taxon>Agaricomycotina</taxon>
        <taxon>Agaricomycetes</taxon>
        <taxon>Agaricomycetidae</taxon>
        <taxon>Agaricales</taxon>
        <taxon>Marasmiineae</taxon>
        <taxon>Mycenaceae</taxon>
        <taxon>Mycena</taxon>
    </lineage>
</organism>
<dbReference type="PANTHER" id="PTHR42109:SF2">
    <property type="entry name" value="INTEGRAL MEMBRANE PROTEIN"/>
    <property type="match status" value="1"/>
</dbReference>
<keyword evidence="2" id="KW-1133">Transmembrane helix</keyword>
<feature type="transmembrane region" description="Helical" evidence="2">
    <location>
        <begin position="181"/>
        <end position="201"/>
    </location>
</feature>
<keyword evidence="2" id="KW-0472">Membrane</keyword>
<dbReference type="Proteomes" id="UP000620124">
    <property type="component" value="Unassembled WGS sequence"/>
</dbReference>